<keyword evidence="3" id="KW-1185">Reference proteome</keyword>
<reference evidence="2 3" key="1">
    <citation type="submission" date="2016-10" db="EMBL/GenBank/DDBJ databases">
        <authorList>
            <person name="de Groot N.N."/>
        </authorList>
    </citation>
    <scope>NUCLEOTIDE SEQUENCE [LARGE SCALE GENOMIC DNA]</scope>
    <source>
        <strain>J11</strain>
        <strain evidence="3">PG 39</strain>
    </source>
</reference>
<evidence type="ECO:0000313" key="2">
    <source>
        <dbReference type="EMBL" id="SFG19140.1"/>
    </source>
</evidence>
<dbReference type="RefSeq" id="WP_092283530.1">
    <property type="nucleotide sequence ID" value="NZ_FOPJ01000001.1"/>
</dbReference>
<accession>A0A1I2PU61</accession>
<sequence length="98" mass="10657">MTDSPTPDRASQENYAQSTSASEGSTSNTSAPNFKVVKGNPSATEIAAIQLALDTLQAEAKQRYKATERNQWGGVDEMLNQIARQVFNPNAYSTSTYH</sequence>
<evidence type="ECO:0000256" key="1">
    <source>
        <dbReference type="SAM" id="MobiDB-lite"/>
    </source>
</evidence>
<dbReference type="InterPro" id="IPR032716">
    <property type="entry name" value="ACC_epsilon"/>
</dbReference>
<protein>
    <submittedName>
        <fullName evidence="2">Acyl-CoA carboxylase epsilon subunit</fullName>
    </submittedName>
</protein>
<name>A0A1I2PU61_9CORY</name>
<dbReference type="Proteomes" id="UP000199065">
    <property type="component" value="Unassembled WGS sequence"/>
</dbReference>
<dbReference type="Pfam" id="PF13822">
    <property type="entry name" value="ACC_epsilon"/>
    <property type="match status" value="1"/>
</dbReference>
<feature type="region of interest" description="Disordered" evidence="1">
    <location>
        <begin position="1"/>
        <end position="37"/>
    </location>
</feature>
<dbReference type="STRING" id="185761.SAMN05660282_00215"/>
<dbReference type="GO" id="GO:0003989">
    <property type="term" value="F:acetyl-CoA carboxylase activity"/>
    <property type="evidence" value="ECO:0007669"/>
    <property type="project" value="InterPro"/>
</dbReference>
<organism evidence="2 3">
    <name type="scientific">Corynebacterium spheniscorum</name>
    <dbReference type="NCBI Taxonomy" id="185761"/>
    <lineage>
        <taxon>Bacteria</taxon>
        <taxon>Bacillati</taxon>
        <taxon>Actinomycetota</taxon>
        <taxon>Actinomycetes</taxon>
        <taxon>Mycobacteriales</taxon>
        <taxon>Corynebacteriaceae</taxon>
        <taxon>Corynebacterium</taxon>
    </lineage>
</organism>
<evidence type="ECO:0000313" key="3">
    <source>
        <dbReference type="Proteomes" id="UP000199065"/>
    </source>
</evidence>
<proteinExistence type="predicted"/>
<dbReference type="OrthoDB" id="4419219at2"/>
<dbReference type="AlphaFoldDB" id="A0A1I2PU61"/>
<dbReference type="EMBL" id="FOPJ01000001">
    <property type="protein sequence ID" value="SFG19140.1"/>
    <property type="molecule type" value="Genomic_DNA"/>
</dbReference>
<feature type="compositionally biased region" description="Polar residues" evidence="1">
    <location>
        <begin position="12"/>
        <end position="32"/>
    </location>
</feature>
<gene>
    <name evidence="2" type="ORF">SAMN05660282_00215</name>
</gene>
<dbReference type="GO" id="GO:0004658">
    <property type="term" value="F:propionyl-CoA carboxylase activity"/>
    <property type="evidence" value="ECO:0007669"/>
    <property type="project" value="InterPro"/>
</dbReference>